<protein>
    <recommendedName>
        <fullName evidence="3">Acidic fibroblast growth factor intracellular-binding protein</fullName>
    </recommendedName>
</protein>
<dbReference type="AlphaFoldDB" id="A0AAU9W184"/>
<reference evidence="1 2" key="1">
    <citation type="submission" date="2022-05" db="EMBL/GenBank/DDBJ databases">
        <authorList>
            <consortium name="Genoscope - CEA"/>
            <person name="William W."/>
        </authorList>
    </citation>
    <scope>NUCLEOTIDE SEQUENCE [LARGE SCALE GENOMIC DNA]</scope>
</reference>
<accession>A0AAU9W184</accession>
<keyword evidence="2" id="KW-1185">Reference proteome</keyword>
<dbReference type="Proteomes" id="UP001159428">
    <property type="component" value="Unassembled WGS sequence"/>
</dbReference>
<dbReference type="PANTHER" id="PTHR13223">
    <property type="entry name" value="ACIDIC FIBROBLAST GROWTH FACTOR INTRACELLULAR BINDING PROTEIN"/>
    <property type="match status" value="1"/>
</dbReference>
<evidence type="ECO:0000313" key="2">
    <source>
        <dbReference type="Proteomes" id="UP001159428"/>
    </source>
</evidence>
<dbReference type="GO" id="GO:0005634">
    <property type="term" value="C:nucleus"/>
    <property type="evidence" value="ECO:0007669"/>
    <property type="project" value="TreeGrafter"/>
</dbReference>
<name>A0AAU9W184_9CNID</name>
<dbReference type="PANTHER" id="PTHR13223:SF2">
    <property type="entry name" value="ACIDIC FIBROBLAST GROWTH FACTOR INTRACELLULAR-BINDING PROTEIN"/>
    <property type="match status" value="1"/>
</dbReference>
<evidence type="ECO:0008006" key="3">
    <source>
        <dbReference type="Google" id="ProtNLM"/>
    </source>
</evidence>
<proteinExistence type="predicted"/>
<organism evidence="1 2">
    <name type="scientific">Pocillopora meandrina</name>
    <dbReference type="NCBI Taxonomy" id="46732"/>
    <lineage>
        <taxon>Eukaryota</taxon>
        <taxon>Metazoa</taxon>
        <taxon>Cnidaria</taxon>
        <taxon>Anthozoa</taxon>
        <taxon>Hexacorallia</taxon>
        <taxon>Scleractinia</taxon>
        <taxon>Astrocoeniina</taxon>
        <taxon>Pocilloporidae</taxon>
        <taxon>Pocillopora</taxon>
    </lineage>
</organism>
<dbReference type="Pfam" id="PF05427">
    <property type="entry name" value="FIBP"/>
    <property type="match status" value="1"/>
</dbReference>
<evidence type="ECO:0000313" key="1">
    <source>
        <dbReference type="EMBL" id="CAH3043336.1"/>
    </source>
</evidence>
<sequence>MENIDVFIMDPTFIDLLVYDLWLQGFSENEAAQRRKCDEKFKNFGASHAIITSDTQDQFRLFYMLERFLQSPPMLAKQMLLQISPDVQDILIERHISLYMFIVNRYYQFDKEVVRELLGKKLTGRVRKDLDDVSEKTNIPLKSCRRQFDNVKNVLRAIEETEGGGLTDTVKKLFLLSDSLARQYACICFMAINKIETGKKRLSYLSFDDLVFCAEQMLDHWTVGSVEGSTGQSDVGDTGAEFDRGFLQELRDLKVFVNDKEIVDEHRSLVCNDIAKRFTKKLAKSVENNFKNLCRGLLTIAAGLIHSKEVKDVLSDFVEKFIESCKQQEWDANETDIFLGSLVDTCGKLDSLHRSNLERLIPVYSRYMTVCQNCIVRMYHD</sequence>
<gene>
    <name evidence="1" type="ORF">PMEA_00031499</name>
</gene>
<dbReference type="InterPro" id="IPR008614">
    <property type="entry name" value="FIBP"/>
</dbReference>
<dbReference type="EMBL" id="CALNXJ010000007">
    <property type="protein sequence ID" value="CAH3043336.1"/>
    <property type="molecule type" value="Genomic_DNA"/>
</dbReference>
<comment type="caution">
    <text evidence="1">The sequence shown here is derived from an EMBL/GenBank/DDBJ whole genome shotgun (WGS) entry which is preliminary data.</text>
</comment>